<reference evidence="7 8" key="2">
    <citation type="submission" date="2019-09" db="EMBL/GenBank/DDBJ databases">
        <authorList>
            <person name="Jin C."/>
        </authorList>
    </citation>
    <scope>NUCLEOTIDE SEQUENCE [LARGE SCALE GENOMIC DNA]</scope>
    <source>
        <strain evidence="7 8">BN140002</strain>
    </source>
</reference>
<keyword evidence="1" id="KW-0408">Iron</keyword>
<dbReference type="InterPro" id="IPR029063">
    <property type="entry name" value="SAM-dependent_MTases_sf"/>
</dbReference>
<comment type="similarity">
    <text evidence="6">Belongs to the class I-like SAM-binding methyltransferase superfamily. RNA M5U methyltransferase family.</text>
</comment>
<feature type="binding site" evidence="6">
    <location>
        <position position="242"/>
    </location>
    <ligand>
        <name>S-adenosyl-L-methionine</name>
        <dbReference type="ChEBI" id="CHEBI:59789"/>
    </ligand>
</feature>
<evidence type="ECO:0000256" key="4">
    <source>
        <dbReference type="ARBA" id="ARBA00022691"/>
    </source>
</evidence>
<evidence type="ECO:0000313" key="7">
    <source>
        <dbReference type="EMBL" id="KAA2235519.1"/>
    </source>
</evidence>
<keyword evidence="5" id="KW-0411">Iron-sulfur</keyword>
<evidence type="ECO:0000313" key="8">
    <source>
        <dbReference type="Proteomes" id="UP000323142"/>
    </source>
</evidence>
<dbReference type="RefSeq" id="WP_149820328.1">
    <property type="nucleotide sequence ID" value="NZ_VUOA01000034.1"/>
</dbReference>
<dbReference type="InterPro" id="IPR012340">
    <property type="entry name" value="NA-bd_OB-fold"/>
</dbReference>
<evidence type="ECO:0000256" key="5">
    <source>
        <dbReference type="ARBA" id="ARBA00023014"/>
    </source>
</evidence>
<keyword evidence="3 6" id="KW-0808">Transferase</keyword>
<evidence type="ECO:0000256" key="1">
    <source>
        <dbReference type="ARBA" id="ARBA00022485"/>
    </source>
</evidence>
<dbReference type="GO" id="GO:0070041">
    <property type="term" value="F:rRNA (uridine-C5-)-methyltransferase activity"/>
    <property type="evidence" value="ECO:0007669"/>
    <property type="project" value="TreeGrafter"/>
</dbReference>
<gene>
    <name evidence="7" type="ORF">F0L46_18615</name>
</gene>
<evidence type="ECO:0000256" key="6">
    <source>
        <dbReference type="PROSITE-ProRule" id="PRU01024"/>
    </source>
</evidence>
<feature type="binding site" evidence="6">
    <location>
        <position position="337"/>
    </location>
    <ligand>
        <name>S-adenosyl-L-methionine</name>
        <dbReference type="ChEBI" id="CHEBI:59789"/>
    </ligand>
</feature>
<dbReference type="OrthoDB" id="9804590at2"/>
<evidence type="ECO:0000256" key="2">
    <source>
        <dbReference type="ARBA" id="ARBA00022603"/>
    </source>
</evidence>
<feature type="binding site" evidence="6">
    <location>
        <position position="289"/>
    </location>
    <ligand>
        <name>S-adenosyl-L-methionine</name>
        <dbReference type="ChEBI" id="CHEBI:59789"/>
    </ligand>
</feature>
<reference evidence="7 8" key="1">
    <citation type="submission" date="2019-09" db="EMBL/GenBank/DDBJ databases">
        <title>Salinarimonas rosea gen. nov., sp. nov., a new member of the a-2 subgroup of the Proteobacteria.</title>
        <authorList>
            <person name="Liu J."/>
        </authorList>
    </citation>
    <scope>NUCLEOTIDE SEQUENCE [LARGE SCALE GENOMIC DNA]</scope>
    <source>
        <strain evidence="7 8">BN140002</strain>
    </source>
</reference>
<accession>A0A5B2VAX2</accession>
<dbReference type="GO" id="GO:0051539">
    <property type="term" value="F:4 iron, 4 sulfur cluster binding"/>
    <property type="evidence" value="ECO:0007669"/>
    <property type="project" value="UniProtKB-KW"/>
</dbReference>
<dbReference type="InterPro" id="IPR010280">
    <property type="entry name" value="U5_MeTrfase_fam"/>
</dbReference>
<dbReference type="GO" id="GO:0070475">
    <property type="term" value="P:rRNA base methylation"/>
    <property type="evidence" value="ECO:0007669"/>
    <property type="project" value="TreeGrafter"/>
</dbReference>
<dbReference type="Gene3D" id="2.40.50.140">
    <property type="entry name" value="Nucleic acid-binding proteins"/>
    <property type="match status" value="1"/>
</dbReference>
<keyword evidence="1" id="KW-0004">4Fe-4S</keyword>
<proteinExistence type="inferred from homology"/>
<dbReference type="PROSITE" id="PS51687">
    <property type="entry name" value="SAM_MT_RNA_M5U"/>
    <property type="match status" value="1"/>
</dbReference>
<dbReference type="AlphaFoldDB" id="A0A5B2VAX2"/>
<dbReference type="Proteomes" id="UP000323142">
    <property type="component" value="Unassembled WGS sequence"/>
</dbReference>
<dbReference type="Pfam" id="PF05958">
    <property type="entry name" value="tRNA_U5-meth_tr"/>
    <property type="match status" value="1"/>
</dbReference>
<dbReference type="Gene3D" id="2.40.50.1070">
    <property type="match status" value="1"/>
</dbReference>
<dbReference type="EMBL" id="VUOA01000034">
    <property type="protein sequence ID" value="KAA2235519.1"/>
    <property type="molecule type" value="Genomic_DNA"/>
</dbReference>
<keyword evidence="2 6" id="KW-0489">Methyltransferase</keyword>
<feature type="binding site" evidence="6">
    <location>
        <position position="269"/>
    </location>
    <ligand>
        <name>S-adenosyl-L-methionine</name>
        <dbReference type="ChEBI" id="CHEBI:59789"/>
    </ligand>
</feature>
<dbReference type="SUPFAM" id="SSF53335">
    <property type="entry name" value="S-adenosyl-L-methionine-dependent methyltransferases"/>
    <property type="match status" value="1"/>
</dbReference>
<keyword evidence="1" id="KW-0479">Metal-binding</keyword>
<keyword evidence="4 6" id="KW-0949">S-adenosyl-L-methionine</keyword>
<organism evidence="7 8">
    <name type="scientific">Salinarimonas soli</name>
    <dbReference type="NCBI Taxonomy" id="1638099"/>
    <lineage>
        <taxon>Bacteria</taxon>
        <taxon>Pseudomonadati</taxon>
        <taxon>Pseudomonadota</taxon>
        <taxon>Alphaproteobacteria</taxon>
        <taxon>Hyphomicrobiales</taxon>
        <taxon>Salinarimonadaceae</taxon>
        <taxon>Salinarimonas</taxon>
    </lineage>
</organism>
<feature type="active site" description="Nucleophile" evidence="6">
    <location>
        <position position="363"/>
    </location>
</feature>
<comment type="caution">
    <text evidence="7">The sequence shown here is derived from an EMBL/GenBank/DDBJ whole genome shotgun (WGS) entry which is preliminary data.</text>
</comment>
<sequence>MAERIRIEALGARGDGVGPGPTFVPYTLPGETALVERDGARARLVAVEDPSPSRIEPFCPYFFQCGGCVTQHIASDTYAAWKHGLVVDTLRRAGIEAEVAPLVDAHGDGRRRLTFHARQTPEGMAVGFMALRTHDLVSITHCPIATPALLPSPALALAVARRLARSKKPLDIGVTATDGGLDMDVRGHGPANPSLRQSLVAAANELDLARLSIHGDIVVERRPPTVPMGRATLVLPPGGFLQATRLGEETLAGLVVEACSGAKRVADLFAGCGPFALRLAERAEVLAVEQDKPALQALDRAARSTPGLRRVMIEPRDLFRRPLLPLELDRFDAVVMDPPRAGAEAQARQLAASKVPVVASVSCDAGTFARDAGILIAGGYRLERVTPVDQFRHSPHVELVGLFRRPKSRR</sequence>
<dbReference type="PANTHER" id="PTHR11061">
    <property type="entry name" value="RNA M5U METHYLTRANSFERASE"/>
    <property type="match status" value="1"/>
</dbReference>
<evidence type="ECO:0000256" key="3">
    <source>
        <dbReference type="ARBA" id="ARBA00022679"/>
    </source>
</evidence>
<dbReference type="Gene3D" id="3.40.50.150">
    <property type="entry name" value="Vaccinia Virus protein VP39"/>
    <property type="match status" value="1"/>
</dbReference>
<protein>
    <submittedName>
        <fullName evidence="7">Class I SAM-dependent RNA methyltransferase</fullName>
    </submittedName>
</protein>
<dbReference type="PANTHER" id="PTHR11061:SF49">
    <property type="entry name" value="23S RRNA (URACIL(1939)-C(5))-METHYLTRANSFERASE RLMD"/>
    <property type="match status" value="1"/>
</dbReference>
<keyword evidence="8" id="KW-1185">Reference proteome</keyword>
<dbReference type="CDD" id="cd02440">
    <property type="entry name" value="AdoMet_MTases"/>
    <property type="match status" value="1"/>
</dbReference>
<name>A0A5B2VAX2_9HYPH</name>